<dbReference type="OrthoDB" id="365658at2759"/>
<dbReference type="GeneID" id="15803575"/>
<dbReference type="eggNOG" id="ENOG502QX7R">
    <property type="taxonomic scope" value="Eukaryota"/>
</dbReference>
<organism evidence="1 2">
    <name type="scientific">Theileria equi strain WA</name>
    <dbReference type="NCBI Taxonomy" id="1537102"/>
    <lineage>
        <taxon>Eukaryota</taxon>
        <taxon>Sar</taxon>
        <taxon>Alveolata</taxon>
        <taxon>Apicomplexa</taxon>
        <taxon>Aconoidasida</taxon>
        <taxon>Piroplasmida</taxon>
        <taxon>Theileriidae</taxon>
        <taxon>Theileria</taxon>
    </lineage>
</organism>
<dbReference type="RefSeq" id="XP_004829993.1">
    <property type="nucleotide sequence ID" value="XM_004829936.1"/>
</dbReference>
<keyword evidence="2" id="KW-1185">Reference proteome</keyword>
<evidence type="ECO:0000313" key="2">
    <source>
        <dbReference type="Proteomes" id="UP000031512"/>
    </source>
</evidence>
<evidence type="ECO:0000313" key="1">
    <source>
        <dbReference type="EMBL" id="AFZ80327.1"/>
    </source>
</evidence>
<accession>L0AXN1</accession>
<protein>
    <submittedName>
        <fullName evidence="1">Uncharacterized protein</fullName>
    </submittedName>
</protein>
<dbReference type="KEGG" id="beq:BEWA_031800"/>
<dbReference type="VEuPathDB" id="PiroplasmaDB:BEWA_031800"/>
<sequence length="601" mass="69935">MVLRRIRYRVTCRKWKELCELLGKDDAIKVLRVFSSKWAVLLKDLDNFSLPRFLEDDIANKVPSVLGKKDIPRIGLFDTMDVLCNRLHFVSPTFDRISISLVMNAYSRIYADTKHAMKTSKINTSGREEEVKRSAMRIIPKAIDLMPRMNEQDLSLFLNAVTKLEIQHNGIMRQTNELLYNDLRDYYKGTDGNDNLIRNMNPQGIALILNCFSRSDINFDVQVMNYVINQYLPQNHEKFETRHLAIVLHSSLRMNFMFRNVWKVIVATDERLSKQPSDYSIKLLSTLLYTFSKYKYFPSLSLPEILKFLHKNNYTKNTELEISNLYYALGKLNVRDMQLLNKMNENIWRKLDKLTAQAVVNIYNSLSRLDYFKPGDHNYNLRSEHPLHKLLLSTFLGYFDGDVPEIYVQKSVLPRHILNMLFCTMINYILDPNLYNFLLGKLAITRIIGDGSSSLKDMDTNEKDLNTLLVRENIGIRGIYQLYCISHYINLYFTNGLQTLSLDALSIVYDLIDQNTDKLNIKDNLNEGPTHLTINSNDTDEPIVITSKIHFSVYRTLENLISKGYLRSSGAKNANLAKPLLYREYEVTPYVIDIFLHTIMK</sequence>
<dbReference type="Proteomes" id="UP000031512">
    <property type="component" value="Chromosome 1"/>
</dbReference>
<gene>
    <name evidence="1" type="ORF">BEWA_031800</name>
</gene>
<proteinExistence type="predicted"/>
<dbReference type="AlphaFoldDB" id="L0AXN1"/>
<dbReference type="EMBL" id="CP001669">
    <property type="protein sequence ID" value="AFZ80327.1"/>
    <property type="molecule type" value="Genomic_DNA"/>
</dbReference>
<reference evidence="1 2" key="1">
    <citation type="journal article" date="2012" name="BMC Genomics">
        <title>Comparative genomic analysis and phylogenetic position of Theileria equi.</title>
        <authorList>
            <person name="Kappmeyer L.S."/>
            <person name="Thiagarajan M."/>
            <person name="Herndon D.R."/>
            <person name="Ramsay J.D."/>
            <person name="Caler E."/>
            <person name="Djikeng A."/>
            <person name="Gillespie J.J."/>
            <person name="Lau A.O."/>
            <person name="Roalson E.H."/>
            <person name="Silva J.C."/>
            <person name="Silva M.G."/>
            <person name="Suarez C.E."/>
            <person name="Ueti M.W."/>
            <person name="Nene V.M."/>
            <person name="Mealey R.H."/>
            <person name="Knowles D.P."/>
            <person name="Brayton K.A."/>
        </authorList>
    </citation>
    <scope>NUCLEOTIDE SEQUENCE [LARGE SCALE GENOMIC DNA]</scope>
    <source>
        <strain evidence="1 2">WA</strain>
    </source>
</reference>
<name>L0AXN1_THEEQ</name>